<evidence type="ECO:0000313" key="2">
    <source>
        <dbReference type="Proteomes" id="UP001155280"/>
    </source>
</evidence>
<gene>
    <name evidence="1" type="ORF">MKO06_08610</name>
</gene>
<dbReference type="Proteomes" id="UP001155280">
    <property type="component" value="Unassembled WGS sequence"/>
</dbReference>
<dbReference type="RefSeq" id="WP_241551776.1">
    <property type="nucleotide sequence ID" value="NZ_JANCNS010000002.1"/>
</dbReference>
<comment type="caution">
    <text evidence="1">The sequence shown here is derived from an EMBL/GenBank/DDBJ whole genome shotgun (WGS) entry which is preliminary data.</text>
</comment>
<organism evidence="1 2">
    <name type="scientific">Christiangramia oceanisediminis</name>
    <dbReference type="NCBI Taxonomy" id="2920386"/>
    <lineage>
        <taxon>Bacteria</taxon>
        <taxon>Pseudomonadati</taxon>
        <taxon>Bacteroidota</taxon>
        <taxon>Flavobacteriia</taxon>
        <taxon>Flavobacteriales</taxon>
        <taxon>Flavobacteriaceae</taxon>
        <taxon>Christiangramia</taxon>
    </lineage>
</organism>
<dbReference type="AlphaFoldDB" id="A0A9X2KWI1"/>
<reference evidence="1" key="1">
    <citation type="submission" date="2022-07" db="EMBL/GenBank/DDBJ databases">
        <title>Gramela sediminis sp. nov., isolated from deep-sea sediment of the Indian Ocean.</title>
        <authorList>
            <person name="Shi H."/>
        </authorList>
    </citation>
    <scope>NUCLEOTIDE SEQUENCE</scope>
    <source>
        <strain evidence="1">GC03-9</strain>
    </source>
</reference>
<proteinExistence type="predicted"/>
<evidence type="ECO:0000313" key="1">
    <source>
        <dbReference type="EMBL" id="MCP9199965.1"/>
    </source>
</evidence>
<accession>A0A9X2KWI1</accession>
<protein>
    <recommendedName>
        <fullName evidence="3">DUF2541 domain-containing protein</fullName>
    </recommendedName>
</protein>
<dbReference type="EMBL" id="JANCNS010000002">
    <property type="protein sequence ID" value="MCP9199965.1"/>
    <property type="molecule type" value="Genomic_DNA"/>
</dbReference>
<sequence length="137" mass="15304">MKYLVILLFLVGFSGIAQNDNWKKLAEKNVAFKNETDKINLVGNERNVDKIKIKCVQGTVQLRKVKIIMEGGEEKEYDARGVGILTKGMSSTAFAVPGKDDKVKRVELDYDSKGNVVLTKRAKVEILGRKGKDDDDD</sequence>
<keyword evidence="2" id="KW-1185">Reference proteome</keyword>
<name>A0A9X2KWI1_9FLAO</name>
<evidence type="ECO:0008006" key="3">
    <source>
        <dbReference type="Google" id="ProtNLM"/>
    </source>
</evidence>